<dbReference type="Pfam" id="PF26133">
    <property type="entry name" value="DUF8039"/>
    <property type="match status" value="1"/>
</dbReference>
<feature type="region of interest" description="Disordered" evidence="4">
    <location>
        <begin position="1"/>
        <end position="30"/>
    </location>
</feature>
<dbReference type="InterPro" id="IPR058352">
    <property type="entry name" value="DUF8039"/>
</dbReference>
<dbReference type="SUPFAM" id="SSF54001">
    <property type="entry name" value="Cysteine proteinases"/>
    <property type="match status" value="1"/>
</dbReference>
<evidence type="ECO:0000256" key="4">
    <source>
        <dbReference type="SAM" id="MobiDB-lite"/>
    </source>
</evidence>
<dbReference type="EMBL" id="JAATIP010000061">
    <property type="protein sequence ID" value="KAF4381338.1"/>
    <property type="molecule type" value="Genomic_DNA"/>
</dbReference>
<evidence type="ECO:0000256" key="1">
    <source>
        <dbReference type="ARBA" id="ARBA00005234"/>
    </source>
</evidence>
<name>A0A7J6GER3_CANSA</name>
<feature type="compositionally biased region" description="Basic and acidic residues" evidence="4">
    <location>
        <begin position="795"/>
        <end position="809"/>
    </location>
</feature>
<feature type="region of interest" description="Disordered" evidence="4">
    <location>
        <begin position="485"/>
        <end position="528"/>
    </location>
</feature>
<dbReference type="PANTHER" id="PTHR33018:SF31">
    <property type="entry name" value="TRANSPOSASE, PTTA_EN_SPM, PLANT"/>
    <property type="match status" value="1"/>
</dbReference>
<gene>
    <name evidence="6" type="ORF">F8388_026437</name>
</gene>
<evidence type="ECO:0000259" key="5">
    <source>
        <dbReference type="PROSITE" id="PS50600"/>
    </source>
</evidence>
<keyword evidence="3" id="KW-0378">Hydrolase</keyword>
<dbReference type="Pfam" id="PF02902">
    <property type="entry name" value="Peptidase_C48"/>
    <property type="match status" value="1"/>
</dbReference>
<feature type="compositionally biased region" description="Basic and acidic residues" evidence="4">
    <location>
        <begin position="822"/>
        <end position="835"/>
    </location>
</feature>
<dbReference type="InterPro" id="IPR038765">
    <property type="entry name" value="Papain-like_cys_pep_sf"/>
</dbReference>
<keyword evidence="2" id="KW-0645">Protease</keyword>
<reference evidence="6 7" key="1">
    <citation type="journal article" date="2020" name="bioRxiv">
        <title>Sequence and annotation of 42 cannabis genomes reveals extensive copy number variation in cannabinoid synthesis and pathogen resistance genes.</title>
        <authorList>
            <person name="Mckernan K.J."/>
            <person name="Helbert Y."/>
            <person name="Kane L.T."/>
            <person name="Ebling H."/>
            <person name="Zhang L."/>
            <person name="Liu B."/>
            <person name="Eaton Z."/>
            <person name="Mclaughlin S."/>
            <person name="Kingan S."/>
            <person name="Baybayan P."/>
            <person name="Concepcion G."/>
            <person name="Jordan M."/>
            <person name="Riva A."/>
            <person name="Barbazuk W."/>
            <person name="Harkins T."/>
        </authorList>
    </citation>
    <scope>NUCLEOTIDE SEQUENCE [LARGE SCALE GENOMIC DNA]</scope>
    <source>
        <strain evidence="7">cv. Jamaican Lion 4</strain>
        <tissue evidence="6">Leaf</tissue>
    </source>
</reference>
<dbReference type="AlphaFoldDB" id="A0A7J6GER3"/>
<accession>A0A7J6GER3</accession>
<feature type="compositionally biased region" description="Basic and acidic residues" evidence="4">
    <location>
        <begin position="746"/>
        <end position="756"/>
    </location>
</feature>
<feature type="region of interest" description="Disordered" evidence="4">
    <location>
        <begin position="741"/>
        <end position="835"/>
    </location>
</feature>
<evidence type="ECO:0000256" key="2">
    <source>
        <dbReference type="ARBA" id="ARBA00022670"/>
    </source>
</evidence>
<evidence type="ECO:0000256" key="3">
    <source>
        <dbReference type="ARBA" id="ARBA00022801"/>
    </source>
</evidence>
<comment type="caution">
    <text evidence="6">The sequence shown here is derived from an EMBL/GenBank/DDBJ whole genome shotgun (WGS) entry which is preliminary data.</text>
</comment>
<proteinExistence type="inferred from homology"/>
<dbReference type="PANTHER" id="PTHR33018">
    <property type="entry name" value="OS10G0338966 PROTEIN-RELATED"/>
    <property type="match status" value="1"/>
</dbReference>
<dbReference type="Proteomes" id="UP000525078">
    <property type="component" value="Unassembled WGS sequence"/>
</dbReference>
<evidence type="ECO:0000313" key="6">
    <source>
        <dbReference type="EMBL" id="KAF4381338.1"/>
    </source>
</evidence>
<dbReference type="PROSITE" id="PS50600">
    <property type="entry name" value="ULP_PROTEASE"/>
    <property type="match status" value="1"/>
</dbReference>
<feature type="compositionally biased region" description="Polar residues" evidence="4">
    <location>
        <begin position="502"/>
        <end position="511"/>
    </location>
</feature>
<feature type="domain" description="Ubiquitin-like protease family profile" evidence="5">
    <location>
        <begin position="571"/>
        <end position="735"/>
    </location>
</feature>
<dbReference type="InterPro" id="IPR004252">
    <property type="entry name" value="Probable_transposase_24"/>
</dbReference>
<dbReference type="Pfam" id="PF03004">
    <property type="entry name" value="Transposase_24"/>
    <property type="match status" value="1"/>
</dbReference>
<dbReference type="GO" id="GO:0008234">
    <property type="term" value="F:cysteine-type peptidase activity"/>
    <property type="evidence" value="ECO:0007669"/>
    <property type="project" value="InterPro"/>
</dbReference>
<dbReference type="InterPro" id="IPR003653">
    <property type="entry name" value="Peptidase_C48_C"/>
</dbReference>
<sequence>MSNQEDSFEQALNHDPKSKKPKKKRGTTQGKYTLKMKSKGIQQKVTYNRRSQPIGKGAIRYSTYSGALARNGWVPIDLLNWHNADEVKLDMIWKEMKTTFDLDDCVRHQTLSNIGNKWRGFKSRLTNNFIMKYMEDPAYRAKNPHTLMFPPAIYPGITQPVWHNFVATRTTPEFQELRRLQQARRAANENPHRLGRKGYPNLEYELQQQLDTEEEIERAVLWKEARKDKKGEYAKESDKEIADTIDSLFEKRKQGEVVEIGTNDILSQALGTPESYGRVRARGHNVGFKDCFPKSKGGAVMKALEEKSHGHQGLSTDIEAHFSPNIVQEREDEDIANDHVQEENVEHSVEDKNDYPNLLQDESNYPNLVQDESFIDVIVTPNEGTCSRLDLENLIDKQATRCVLLDSIHRKVAKGIIRQAAEVHNKPLEENDYRIEVNELLIPDALIPNAIDPDEIYLVKHVFKSYVAWPKHLVLLEGEKIKKYTPKRKRTNTKQPQPILPKTQSQPQQETSLASSSSSARPPQNSQKVTFIDDVPSNLKAMWNDIMKKSESFMISVPVNEHMFGIKEHSIAVIKEDVQFMVYFEKITAACISLYMRFLYTILVENERMHLFTFFEPQLLAAILGRTPDDRARDLAKRLGEIIPGQLLMAAFNDGRHWMFLLIDVSKEIVYFFDPLGGYIPQDCKNVVGIAFQLHNLAKGKRMKQDSLQWYNVKCPQQQDSKTCGFYVCAMMRDLVFEPQPSSYIKSKDPDSKSDLDPNWEPDPDPNQNLDSGPEPEPKVRPKHGTRLGTQNQGRDLEPHPSLDPEPKLKNWTWDLNQNQTETRDSDPDLDSGFR</sequence>
<organism evidence="6 7">
    <name type="scientific">Cannabis sativa</name>
    <name type="common">Hemp</name>
    <name type="synonym">Marijuana</name>
    <dbReference type="NCBI Taxonomy" id="3483"/>
    <lineage>
        <taxon>Eukaryota</taxon>
        <taxon>Viridiplantae</taxon>
        <taxon>Streptophyta</taxon>
        <taxon>Embryophyta</taxon>
        <taxon>Tracheophyta</taxon>
        <taxon>Spermatophyta</taxon>
        <taxon>Magnoliopsida</taxon>
        <taxon>eudicotyledons</taxon>
        <taxon>Gunneridae</taxon>
        <taxon>Pentapetalae</taxon>
        <taxon>rosids</taxon>
        <taxon>fabids</taxon>
        <taxon>Rosales</taxon>
        <taxon>Cannabaceae</taxon>
        <taxon>Cannabis</taxon>
    </lineage>
</organism>
<evidence type="ECO:0000313" key="7">
    <source>
        <dbReference type="Proteomes" id="UP000525078"/>
    </source>
</evidence>
<comment type="similarity">
    <text evidence="1">Belongs to the peptidase C48 family.</text>
</comment>
<protein>
    <recommendedName>
        <fullName evidence="5">Ubiquitin-like protease family profile domain-containing protein</fullName>
    </recommendedName>
</protein>
<dbReference type="GO" id="GO:0006508">
    <property type="term" value="P:proteolysis"/>
    <property type="evidence" value="ECO:0007669"/>
    <property type="project" value="UniProtKB-KW"/>
</dbReference>
<dbReference type="Gene3D" id="3.40.395.10">
    <property type="entry name" value="Adenoviral Proteinase, Chain A"/>
    <property type="match status" value="1"/>
</dbReference>